<accession>A0ABX1X1N4</accession>
<dbReference type="GO" id="GO:0003677">
    <property type="term" value="F:DNA binding"/>
    <property type="evidence" value="ECO:0007669"/>
    <property type="project" value="UniProtKB-KW"/>
</dbReference>
<proteinExistence type="predicted"/>
<sequence>MSKNEMIEASFIGSALFDANNVCMSVEQCAEFLGIHEKTVKNRIKTKDRNKKIIAEPHGKGWKIPKIQFVKEIVTKFEKQKENEGI</sequence>
<organism evidence="1 2">
    <name type="scientific">Marinifilum caeruleilacunae</name>
    <dbReference type="NCBI Taxonomy" id="2499076"/>
    <lineage>
        <taxon>Bacteria</taxon>
        <taxon>Pseudomonadati</taxon>
        <taxon>Bacteroidota</taxon>
        <taxon>Bacteroidia</taxon>
        <taxon>Marinilabiliales</taxon>
        <taxon>Marinifilaceae</taxon>
    </lineage>
</organism>
<dbReference type="EMBL" id="RZNH01000058">
    <property type="protein sequence ID" value="NOU62229.1"/>
    <property type="molecule type" value="Genomic_DNA"/>
</dbReference>
<dbReference type="Proteomes" id="UP000732105">
    <property type="component" value="Unassembled WGS sequence"/>
</dbReference>
<protein>
    <submittedName>
        <fullName evidence="1">DNA-binding protein</fullName>
    </submittedName>
</protein>
<keyword evidence="1" id="KW-0238">DNA-binding</keyword>
<evidence type="ECO:0000313" key="1">
    <source>
        <dbReference type="EMBL" id="NOU62229.1"/>
    </source>
</evidence>
<keyword evidence="2" id="KW-1185">Reference proteome</keyword>
<gene>
    <name evidence="1" type="ORF">ELS83_20735</name>
</gene>
<dbReference type="RefSeq" id="WP_171597488.1">
    <property type="nucleotide sequence ID" value="NZ_RZNH01000058.1"/>
</dbReference>
<name>A0ABX1X1N4_9BACT</name>
<reference evidence="1 2" key="1">
    <citation type="submission" date="2018-12" db="EMBL/GenBank/DDBJ databases">
        <title>Marinifilum JC070 sp. nov., a marine bacterium isolated from Yongle Blue Hole in the South China Sea.</title>
        <authorList>
            <person name="Fu T."/>
        </authorList>
    </citation>
    <scope>NUCLEOTIDE SEQUENCE [LARGE SCALE GENOMIC DNA]</scope>
    <source>
        <strain evidence="1 2">JC070</strain>
    </source>
</reference>
<comment type="caution">
    <text evidence="1">The sequence shown here is derived from an EMBL/GenBank/DDBJ whole genome shotgun (WGS) entry which is preliminary data.</text>
</comment>
<evidence type="ECO:0000313" key="2">
    <source>
        <dbReference type="Proteomes" id="UP000732105"/>
    </source>
</evidence>